<dbReference type="STRING" id="504472.Slin_5222"/>
<dbReference type="AlphaFoldDB" id="D2QDX8"/>
<feature type="domain" description="Response regulatory" evidence="2">
    <location>
        <begin position="18"/>
        <end position="144"/>
    </location>
</feature>
<sequence length="160" mass="18830">MKSDQEQNQIKANFRQSKVLIIDDNNDQWLLMKRAFQESLPEVTPVRAATPCQAVTLLEEWQTQEWEIPKLILLDLYMPDNKDGWELLKKIKGMPAPFNRIPILMFSSSVNTTDITTAYELGVSSYLTKPVDYKSWLTYFQELRTYWWETVTLPPLYFSI</sequence>
<dbReference type="InterPro" id="IPR001789">
    <property type="entry name" value="Sig_transdc_resp-reg_receiver"/>
</dbReference>
<gene>
    <name evidence="3" type="ordered locus">Slin_5222</name>
</gene>
<dbReference type="eggNOG" id="COG3706">
    <property type="taxonomic scope" value="Bacteria"/>
</dbReference>
<proteinExistence type="predicted"/>
<dbReference type="RefSeq" id="WP_012929695.1">
    <property type="nucleotide sequence ID" value="NC_013730.1"/>
</dbReference>
<dbReference type="PANTHER" id="PTHR44520">
    <property type="entry name" value="RESPONSE REGULATOR RCP1-RELATED"/>
    <property type="match status" value="1"/>
</dbReference>
<evidence type="ECO:0000256" key="1">
    <source>
        <dbReference type="PROSITE-ProRule" id="PRU00169"/>
    </source>
</evidence>
<evidence type="ECO:0000313" key="3">
    <source>
        <dbReference type="EMBL" id="ADB41194.1"/>
    </source>
</evidence>
<dbReference type="SMART" id="SM00448">
    <property type="entry name" value="REC"/>
    <property type="match status" value="1"/>
</dbReference>
<dbReference type="Pfam" id="PF00072">
    <property type="entry name" value="Response_reg"/>
    <property type="match status" value="1"/>
</dbReference>
<reference evidence="3 4" key="1">
    <citation type="journal article" date="2010" name="Stand. Genomic Sci.">
        <title>Complete genome sequence of Spirosoma linguale type strain (1).</title>
        <authorList>
            <person name="Lail K."/>
            <person name="Sikorski J."/>
            <person name="Saunders E."/>
            <person name="Lapidus A."/>
            <person name="Glavina Del Rio T."/>
            <person name="Copeland A."/>
            <person name="Tice H."/>
            <person name="Cheng J.-F."/>
            <person name="Lucas S."/>
            <person name="Nolan M."/>
            <person name="Bruce D."/>
            <person name="Goodwin L."/>
            <person name="Pitluck S."/>
            <person name="Ivanova N."/>
            <person name="Mavromatis K."/>
            <person name="Ovchinnikova G."/>
            <person name="Pati A."/>
            <person name="Chen A."/>
            <person name="Palaniappan K."/>
            <person name="Land M."/>
            <person name="Hauser L."/>
            <person name="Chang Y.-J."/>
            <person name="Jeffries C.D."/>
            <person name="Chain P."/>
            <person name="Brettin T."/>
            <person name="Detter J.C."/>
            <person name="Schuetze A."/>
            <person name="Rohde M."/>
            <person name="Tindall B.J."/>
            <person name="Goeker M."/>
            <person name="Bristow J."/>
            <person name="Eisen J.A."/>
            <person name="Markowitz V."/>
            <person name="Hugenholtz P."/>
            <person name="Kyrpides N.C."/>
            <person name="Klenk H.-P."/>
            <person name="Chen F."/>
        </authorList>
    </citation>
    <scope>NUCLEOTIDE SEQUENCE [LARGE SCALE GENOMIC DNA]</scope>
    <source>
        <strain evidence="4">ATCC 33905 / DSM 74 / LMG 10896 / Claus 1</strain>
    </source>
</reference>
<dbReference type="KEGG" id="sli:Slin_5222"/>
<dbReference type="HOGENOM" id="CLU_000445_69_17_10"/>
<dbReference type="EMBL" id="CP001769">
    <property type="protein sequence ID" value="ADB41194.1"/>
    <property type="molecule type" value="Genomic_DNA"/>
</dbReference>
<evidence type="ECO:0000259" key="2">
    <source>
        <dbReference type="PROSITE" id="PS50110"/>
    </source>
</evidence>
<organism evidence="3 4">
    <name type="scientific">Spirosoma linguale (strain ATCC 33905 / DSM 74 / LMG 10896 / Claus 1)</name>
    <dbReference type="NCBI Taxonomy" id="504472"/>
    <lineage>
        <taxon>Bacteria</taxon>
        <taxon>Pseudomonadati</taxon>
        <taxon>Bacteroidota</taxon>
        <taxon>Cytophagia</taxon>
        <taxon>Cytophagales</taxon>
        <taxon>Cytophagaceae</taxon>
        <taxon>Spirosoma</taxon>
    </lineage>
</organism>
<evidence type="ECO:0000313" key="4">
    <source>
        <dbReference type="Proteomes" id="UP000002028"/>
    </source>
</evidence>
<dbReference type="GO" id="GO:0000160">
    <property type="term" value="P:phosphorelay signal transduction system"/>
    <property type="evidence" value="ECO:0007669"/>
    <property type="project" value="InterPro"/>
</dbReference>
<dbReference type="PANTHER" id="PTHR44520:SF2">
    <property type="entry name" value="RESPONSE REGULATOR RCP1"/>
    <property type="match status" value="1"/>
</dbReference>
<keyword evidence="4" id="KW-1185">Reference proteome</keyword>
<feature type="modified residue" description="4-aspartylphosphate" evidence="1">
    <location>
        <position position="75"/>
    </location>
</feature>
<dbReference type="InterPro" id="IPR052893">
    <property type="entry name" value="TCS_response_regulator"/>
</dbReference>
<accession>D2QDX8</accession>
<name>D2QDX8_SPILD</name>
<dbReference type="SUPFAM" id="SSF52172">
    <property type="entry name" value="CheY-like"/>
    <property type="match status" value="1"/>
</dbReference>
<dbReference type="InterPro" id="IPR011006">
    <property type="entry name" value="CheY-like_superfamily"/>
</dbReference>
<dbReference type="PROSITE" id="PS50110">
    <property type="entry name" value="RESPONSE_REGULATORY"/>
    <property type="match status" value="1"/>
</dbReference>
<keyword evidence="1" id="KW-0597">Phosphoprotein</keyword>
<dbReference type="Proteomes" id="UP000002028">
    <property type="component" value="Chromosome"/>
</dbReference>
<dbReference type="Gene3D" id="3.40.50.2300">
    <property type="match status" value="1"/>
</dbReference>
<protein>
    <submittedName>
        <fullName evidence="3">Response regulator receiver protein</fullName>
    </submittedName>
</protein>